<dbReference type="PANTHER" id="PTHR30204:SF98">
    <property type="entry name" value="HTH-TYPE TRANSCRIPTIONAL REGULATOR ADHR"/>
    <property type="match status" value="1"/>
</dbReference>
<evidence type="ECO:0000256" key="1">
    <source>
        <dbReference type="ARBA" id="ARBA00023125"/>
    </source>
</evidence>
<reference evidence="3 4" key="1">
    <citation type="submission" date="2018-09" db="EMBL/GenBank/DDBJ databases">
        <title>YIM 75507 draft genome.</title>
        <authorList>
            <person name="Tang S."/>
            <person name="Feng Y."/>
        </authorList>
    </citation>
    <scope>NUCLEOTIDE SEQUENCE [LARGE SCALE GENOMIC DNA]</scope>
    <source>
        <strain evidence="3 4">YIM 75507</strain>
    </source>
</reference>
<organism evidence="3 4">
    <name type="scientific">Bailinhaonella thermotolerans</name>
    <dbReference type="NCBI Taxonomy" id="1070861"/>
    <lineage>
        <taxon>Bacteria</taxon>
        <taxon>Bacillati</taxon>
        <taxon>Actinomycetota</taxon>
        <taxon>Actinomycetes</taxon>
        <taxon>Streptosporangiales</taxon>
        <taxon>Streptosporangiaceae</taxon>
        <taxon>Bailinhaonella</taxon>
    </lineage>
</organism>
<dbReference type="InterPro" id="IPR009061">
    <property type="entry name" value="DNA-bd_dom_put_sf"/>
</dbReference>
<protein>
    <submittedName>
        <fullName evidence="3">MerR family transcriptional regulator</fullName>
    </submittedName>
</protein>
<sequence>MSVYTPAQVADETGFSIDTLRYYERIGLLEPVSRTASGRRRFSEDDVAWLGWLRCLRDTGMPIADMLRFAELARGDDSTIPERVALLEAHERRVEEHIADLRAKRSRIRDKIAYYRSLGPA</sequence>
<dbReference type="OrthoDB" id="9802944at2"/>
<dbReference type="Proteomes" id="UP000265768">
    <property type="component" value="Unassembled WGS sequence"/>
</dbReference>
<accession>A0A3A4AXD3</accession>
<dbReference type="CDD" id="cd01109">
    <property type="entry name" value="HTH_YyaN"/>
    <property type="match status" value="1"/>
</dbReference>
<dbReference type="SMART" id="SM00422">
    <property type="entry name" value="HTH_MERR"/>
    <property type="match status" value="1"/>
</dbReference>
<evidence type="ECO:0000259" key="2">
    <source>
        <dbReference type="PROSITE" id="PS50937"/>
    </source>
</evidence>
<dbReference type="SUPFAM" id="SSF46955">
    <property type="entry name" value="Putative DNA-binding domain"/>
    <property type="match status" value="1"/>
</dbReference>
<dbReference type="GO" id="GO:0003700">
    <property type="term" value="F:DNA-binding transcription factor activity"/>
    <property type="evidence" value="ECO:0007669"/>
    <property type="project" value="InterPro"/>
</dbReference>
<dbReference type="EMBL" id="QZEY01000003">
    <property type="protein sequence ID" value="RJL33079.1"/>
    <property type="molecule type" value="Genomic_DNA"/>
</dbReference>
<dbReference type="RefSeq" id="WP_119926038.1">
    <property type="nucleotide sequence ID" value="NZ_QZEY01000003.1"/>
</dbReference>
<dbReference type="InterPro" id="IPR047057">
    <property type="entry name" value="MerR_fam"/>
</dbReference>
<evidence type="ECO:0000313" key="4">
    <source>
        <dbReference type="Proteomes" id="UP000265768"/>
    </source>
</evidence>
<dbReference type="PROSITE" id="PS50937">
    <property type="entry name" value="HTH_MERR_2"/>
    <property type="match status" value="1"/>
</dbReference>
<feature type="domain" description="HTH merR-type" evidence="2">
    <location>
        <begin position="3"/>
        <end position="72"/>
    </location>
</feature>
<proteinExistence type="predicted"/>
<dbReference type="AlphaFoldDB" id="A0A3A4AXD3"/>
<dbReference type="Gene3D" id="1.10.1660.10">
    <property type="match status" value="1"/>
</dbReference>
<keyword evidence="4" id="KW-1185">Reference proteome</keyword>
<dbReference type="InterPro" id="IPR000551">
    <property type="entry name" value="MerR-type_HTH_dom"/>
</dbReference>
<name>A0A3A4AXD3_9ACTN</name>
<comment type="caution">
    <text evidence="3">The sequence shown here is derived from an EMBL/GenBank/DDBJ whole genome shotgun (WGS) entry which is preliminary data.</text>
</comment>
<gene>
    <name evidence="3" type="ORF">D5H75_09465</name>
</gene>
<keyword evidence="1" id="KW-0238">DNA-binding</keyword>
<evidence type="ECO:0000313" key="3">
    <source>
        <dbReference type="EMBL" id="RJL33079.1"/>
    </source>
</evidence>
<dbReference type="Pfam" id="PF13411">
    <property type="entry name" value="MerR_1"/>
    <property type="match status" value="1"/>
</dbReference>
<dbReference type="PANTHER" id="PTHR30204">
    <property type="entry name" value="REDOX-CYCLING DRUG-SENSING TRANSCRIPTIONAL ACTIVATOR SOXR"/>
    <property type="match status" value="1"/>
</dbReference>
<dbReference type="GO" id="GO:0003677">
    <property type="term" value="F:DNA binding"/>
    <property type="evidence" value="ECO:0007669"/>
    <property type="project" value="UniProtKB-KW"/>
</dbReference>
<dbReference type="PRINTS" id="PR00040">
    <property type="entry name" value="HTHMERR"/>
</dbReference>